<feature type="non-terminal residue" evidence="2">
    <location>
        <position position="1"/>
    </location>
</feature>
<proteinExistence type="predicted"/>
<dbReference type="AlphaFoldDB" id="A0A8T0HRF2"/>
<organism evidence="2 3">
    <name type="scientific">Ceratodon purpureus</name>
    <name type="common">Fire moss</name>
    <name type="synonym">Dicranum purpureum</name>
    <dbReference type="NCBI Taxonomy" id="3225"/>
    <lineage>
        <taxon>Eukaryota</taxon>
        <taxon>Viridiplantae</taxon>
        <taxon>Streptophyta</taxon>
        <taxon>Embryophyta</taxon>
        <taxon>Bryophyta</taxon>
        <taxon>Bryophytina</taxon>
        <taxon>Bryopsida</taxon>
        <taxon>Dicranidae</taxon>
        <taxon>Pseudoditrichales</taxon>
        <taxon>Ditrichaceae</taxon>
        <taxon>Ceratodon</taxon>
    </lineage>
</organism>
<comment type="caution">
    <text evidence="2">The sequence shown here is derived from an EMBL/GenBank/DDBJ whole genome shotgun (WGS) entry which is preliminary data.</text>
</comment>
<evidence type="ECO:0000313" key="3">
    <source>
        <dbReference type="Proteomes" id="UP000822688"/>
    </source>
</evidence>
<reference evidence="2" key="1">
    <citation type="submission" date="2020-06" db="EMBL/GenBank/DDBJ databases">
        <title>WGS assembly of Ceratodon purpureus strain R40.</title>
        <authorList>
            <person name="Carey S.B."/>
            <person name="Jenkins J."/>
            <person name="Shu S."/>
            <person name="Lovell J.T."/>
            <person name="Sreedasyam A."/>
            <person name="Maumus F."/>
            <person name="Tiley G.P."/>
            <person name="Fernandez-Pozo N."/>
            <person name="Barry K."/>
            <person name="Chen C."/>
            <person name="Wang M."/>
            <person name="Lipzen A."/>
            <person name="Daum C."/>
            <person name="Saski C.A."/>
            <person name="Payton A.C."/>
            <person name="Mcbreen J.C."/>
            <person name="Conrad R.E."/>
            <person name="Kollar L.M."/>
            <person name="Olsson S."/>
            <person name="Huttunen S."/>
            <person name="Landis J.B."/>
            <person name="Wickett N.J."/>
            <person name="Johnson M.G."/>
            <person name="Rensing S.A."/>
            <person name="Grimwood J."/>
            <person name="Schmutz J."/>
            <person name="Mcdaniel S.F."/>
        </authorList>
    </citation>
    <scope>NUCLEOTIDE SEQUENCE</scope>
    <source>
        <strain evidence="2">R40</strain>
    </source>
</reference>
<protein>
    <submittedName>
        <fullName evidence="2">Uncharacterized protein</fullName>
    </submittedName>
</protein>
<feature type="compositionally biased region" description="Polar residues" evidence="1">
    <location>
        <begin position="1"/>
        <end position="18"/>
    </location>
</feature>
<feature type="compositionally biased region" description="Polar residues" evidence="1">
    <location>
        <begin position="73"/>
        <end position="86"/>
    </location>
</feature>
<dbReference type="EMBL" id="CM026426">
    <property type="protein sequence ID" value="KAG0573361.1"/>
    <property type="molecule type" value="Genomic_DNA"/>
</dbReference>
<accession>A0A8T0HRF2</accession>
<sequence>ARTTQTLHPPQITQTPTKPRSCRLNPNPHTQAKIPDSTKNPSPPLSIPRTPNKKQPLAQTQTLPKLGLAYPQIHTSNQTVPQSNLKVSPKPASHRLSTTSRKRRKSRPTS</sequence>
<feature type="region of interest" description="Disordered" evidence="1">
    <location>
        <begin position="1"/>
        <end position="110"/>
    </location>
</feature>
<name>A0A8T0HRF2_CERPU</name>
<feature type="compositionally biased region" description="Basic residues" evidence="1">
    <location>
        <begin position="100"/>
        <end position="110"/>
    </location>
</feature>
<evidence type="ECO:0000313" key="2">
    <source>
        <dbReference type="EMBL" id="KAG0573361.1"/>
    </source>
</evidence>
<dbReference type="Proteomes" id="UP000822688">
    <property type="component" value="Chromosome V"/>
</dbReference>
<gene>
    <name evidence="2" type="ORF">KC19_VG171600</name>
</gene>
<evidence type="ECO:0000256" key="1">
    <source>
        <dbReference type="SAM" id="MobiDB-lite"/>
    </source>
</evidence>
<keyword evidence="3" id="KW-1185">Reference proteome</keyword>